<keyword evidence="2 4" id="KW-0012">Acyltransferase</keyword>
<evidence type="ECO:0000313" key="4">
    <source>
        <dbReference type="EMBL" id="SNV37229.1"/>
    </source>
</evidence>
<dbReference type="SUPFAM" id="SSF69593">
    <property type="entry name" value="Glycerol-3-phosphate (1)-acyltransferase"/>
    <property type="match status" value="1"/>
</dbReference>
<gene>
    <name evidence="4" type="primary">plsC_1</name>
    <name evidence="4" type="ORF">SAMEA4412665_01486</name>
</gene>
<reference evidence="4 5" key="1">
    <citation type="submission" date="2017-06" db="EMBL/GenBank/DDBJ databases">
        <authorList>
            <consortium name="Pathogen Informatics"/>
        </authorList>
    </citation>
    <scope>NUCLEOTIDE SEQUENCE [LARGE SCALE GENOMIC DNA]</scope>
    <source>
        <strain evidence="4 5">NCTC11865</strain>
    </source>
</reference>
<dbReference type="CDD" id="cd07989">
    <property type="entry name" value="LPLAT_AGPAT-like"/>
    <property type="match status" value="1"/>
</dbReference>
<evidence type="ECO:0000313" key="5">
    <source>
        <dbReference type="Proteomes" id="UP000215332"/>
    </source>
</evidence>
<dbReference type="AlphaFoldDB" id="A0A239WSL1"/>
<dbReference type="PROSITE" id="PS51257">
    <property type="entry name" value="PROKAR_LIPOPROTEIN"/>
    <property type="match status" value="1"/>
</dbReference>
<dbReference type="InterPro" id="IPR002123">
    <property type="entry name" value="Plipid/glycerol_acylTrfase"/>
</dbReference>
<dbReference type="SMART" id="SM00563">
    <property type="entry name" value="PlsC"/>
    <property type="match status" value="1"/>
</dbReference>
<dbReference type="GO" id="GO:0006654">
    <property type="term" value="P:phosphatidic acid biosynthetic process"/>
    <property type="evidence" value="ECO:0007669"/>
    <property type="project" value="TreeGrafter"/>
</dbReference>
<proteinExistence type="predicted"/>
<dbReference type="EC" id="2.3.1.-" evidence="4"/>
<dbReference type="eggNOG" id="COG0204">
    <property type="taxonomic scope" value="Bacteria"/>
</dbReference>
<dbReference type="KEGG" id="cgrn:4412665_01486"/>
<evidence type="ECO:0000256" key="2">
    <source>
        <dbReference type="ARBA" id="ARBA00023315"/>
    </source>
</evidence>
<protein>
    <submittedName>
        <fullName evidence="4">1-acyl-sn-glycerol-3-phosphate acyltransferase</fullName>
        <ecNumber evidence="4">2.3.1.-</ecNumber>
    </submittedName>
</protein>
<sequence>MRRVQLTNSSDLPAPVVGAVSGCLAHLAQMATDMEFTGVENLPAQGPCLIVGNHISNYDPVVMGAFLLFNGRFPHWLAKKELFSVPALGWLASVSGQIPVDRSHPDPRLILGTAREQLEHGRTVIMYPEGTITADPLGWPMTGRTGAARLALSCPVPVIPVGQWGPQEVMGFKKMTFPRFFPHKTMRLSVGEPVRLSDLWYHQDDRAAVTEATERIMAAIDAQVEIVRGEHVPASRYDGRTGLRVPRWATGTATRTDSAVGN</sequence>
<evidence type="ECO:0000256" key="1">
    <source>
        <dbReference type="ARBA" id="ARBA00022679"/>
    </source>
</evidence>
<dbReference type="PANTHER" id="PTHR10434:SF55">
    <property type="entry name" value="POSSIBLE ACYLTRANSFERASE"/>
    <property type="match status" value="1"/>
</dbReference>
<dbReference type="GO" id="GO:0003841">
    <property type="term" value="F:1-acylglycerol-3-phosphate O-acyltransferase activity"/>
    <property type="evidence" value="ECO:0007669"/>
    <property type="project" value="TreeGrafter"/>
</dbReference>
<keyword evidence="1 4" id="KW-0808">Transferase</keyword>
<name>A0A239WSL1_9ACTN</name>
<organism evidence="4 5">
    <name type="scientific">Cutibacterium granulosum</name>
    <dbReference type="NCBI Taxonomy" id="33011"/>
    <lineage>
        <taxon>Bacteria</taxon>
        <taxon>Bacillati</taxon>
        <taxon>Actinomycetota</taxon>
        <taxon>Actinomycetes</taxon>
        <taxon>Propionibacteriales</taxon>
        <taxon>Propionibacteriaceae</taxon>
        <taxon>Cutibacterium</taxon>
    </lineage>
</organism>
<dbReference type="Proteomes" id="UP000215332">
    <property type="component" value="Chromosome 1"/>
</dbReference>
<dbReference type="Pfam" id="PF01553">
    <property type="entry name" value="Acyltransferase"/>
    <property type="match status" value="1"/>
</dbReference>
<evidence type="ECO:0000259" key="3">
    <source>
        <dbReference type="SMART" id="SM00563"/>
    </source>
</evidence>
<dbReference type="GO" id="GO:0005886">
    <property type="term" value="C:plasma membrane"/>
    <property type="evidence" value="ECO:0007669"/>
    <property type="project" value="TreeGrafter"/>
</dbReference>
<dbReference type="PANTHER" id="PTHR10434">
    <property type="entry name" value="1-ACYL-SN-GLYCEROL-3-PHOSPHATE ACYLTRANSFERASE"/>
    <property type="match status" value="1"/>
</dbReference>
<feature type="domain" description="Phospholipid/glycerol acyltransferase" evidence="3">
    <location>
        <begin position="48"/>
        <end position="166"/>
    </location>
</feature>
<accession>A0A239WSL1</accession>
<dbReference type="EMBL" id="LT906441">
    <property type="protein sequence ID" value="SNV37229.1"/>
    <property type="molecule type" value="Genomic_DNA"/>
</dbReference>